<reference evidence="2 3" key="4">
    <citation type="journal article" date="2011" name="BMC Genomics">
        <title>RNA-Seq improves annotation of protein-coding genes in the cucumber genome.</title>
        <authorList>
            <person name="Li Z."/>
            <person name="Zhang Z."/>
            <person name="Yan P."/>
            <person name="Huang S."/>
            <person name="Fei Z."/>
            <person name="Lin K."/>
        </authorList>
    </citation>
    <scope>NUCLEOTIDE SEQUENCE [LARGE SCALE GENOMIC DNA]</scope>
    <source>
        <strain evidence="3">cv. 9930</strain>
    </source>
</reference>
<dbReference type="PANTHER" id="PTHR36374:SF1">
    <property type="entry name" value="OS01G0969000 PROTEIN"/>
    <property type="match status" value="1"/>
</dbReference>
<reference evidence="2 3" key="1">
    <citation type="journal article" date="2009" name="Nat. Genet.">
        <title>The genome of the cucumber, Cucumis sativus L.</title>
        <authorList>
            <person name="Huang S."/>
            <person name="Li R."/>
            <person name="Zhang Z."/>
            <person name="Li L."/>
            <person name="Gu X."/>
            <person name="Fan W."/>
            <person name="Lucas W.J."/>
            <person name="Wang X."/>
            <person name="Xie B."/>
            <person name="Ni P."/>
            <person name="Ren Y."/>
            <person name="Zhu H."/>
            <person name="Li J."/>
            <person name="Lin K."/>
            <person name="Jin W."/>
            <person name="Fei Z."/>
            <person name="Li G."/>
            <person name="Staub J."/>
            <person name="Kilian A."/>
            <person name="van der Vossen E.A."/>
            <person name="Wu Y."/>
            <person name="Guo J."/>
            <person name="He J."/>
            <person name="Jia Z."/>
            <person name="Ren Y."/>
            <person name="Tian G."/>
            <person name="Lu Y."/>
            <person name="Ruan J."/>
            <person name="Qian W."/>
            <person name="Wang M."/>
            <person name="Huang Q."/>
            <person name="Li B."/>
            <person name="Xuan Z."/>
            <person name="Cao J."/>
            <person name="Asan"/>
            <person name="Wu Z."/>
            <person name="Zhang J."/>
            <person name="Cai Q."/>
            <person name="Bai Y."/>
            <person name="Zhao B."/>
            <person name="Han Y."/>
            <person name="Li Y."/>
            <person name="Li X."/>
            <person name="Wang S."/>
            <person name="Shi Q."/>
            <person name="Liu S."/>
            <person name="Cho W.K."/>
            <person name="Kim J.Y."/>
            <person name="Xu Y."/>
            <person name="Heller-Uszynska K."/>
            <person name="Miao H."/>
            <person name="Cheng Z."/>
            <person name="Zhang S."/>
            <person name="Wu J."/>
            <person name="Yang Y."/>
            <person name="Kang H."/>
            <person name="Li M."/>
            <person name="Liang H."/>
            <person name="Ren X."/>
            <person name="Shi Z."/>
            <person name="Wen M."/>
            <person name="Jian M."/>
            <person name="Yang H."/>
            <person name="Zhang G."/>
            <person name="Yang Z."/>
            <person name="Chen R."/>
            <person name="Liu S."/>
            <person name="Li J."/>
            <person name="Ma L."/>
            <person name="Liu H."/>
            <person name="Zhou Y."/>
            <person name="Zhao J."/>
            <person name="Fang X."/>
            <person name="Li G."/>
            <person name="Fang L."/>
            <person name="Li Y."/>
            <person name="Liu D."/>
            <person name="Zheng H."/>
            <person name="Zhang Y."/>
            <person name="Qin N."/>
            <person name="Li Z."/>
            <person name="Yang G."/>
            <person name="Yang S."/>
            <person name="Bolund L."/>
            <person name="Kristiansen K."/>
            <person name="Zheng H."/>
            <person name="Li S."/>
            <person name="Zhang X."/>
            <person name="Yang H."/>
            <person name="Wang J."/>
            <person name="Sun R."/>
            <person name="Zhang B."/>
            <person name="Jiang S."/>
            <person name="Wang J."/>
            <person name="Du Y."/>
            <person name="Li S."/>
        </authorList>
    </citation>
    <scope>NUCLEOTIDE SEQUENCE [LARGE SCALE GENOMIC DNA]</scope>
    <source>
        <strain evidence="3">cv. 9930</strain>
    </source>
</reference>
<proteinExistence type="predicted"/>
<dbReference type="Gramene" id="KGN52215">
    <property type="protein sequence ID" value="KGN52215"/>
    <property type="gene ID" value="Csa_5G616350"/>
</dbReference>
<sequence length="103" mass="11897">MAENEENIMRNPKLPSFVRNNRQKLNNVDQKKEEINLPETKSEVVTIPAPEVVPPPPIKAEIKHHGKFSHPAIVWSLCALGGFFIIKFAWKKWKPKDDETKKK</sequence>
<keyword evidence="1" id="KW-0472">Membrane</keyword>
<dbReference type="GO" id="GO:0009507">
    <property type="term" value="C:chloroplast"/>
    <property type="evidence" value="ECO:0000318"/>
    <property type="project" value="GO_Central"/>
</dbReference>
<gene>
    <name evidence="2" type="ORF">Csa_5G616350</name>
</gene>
<evidence type="ECO:0000313" key="3">
    <source>
        <dbReference type="Proteomes" id="UP000029981"/>
    </source>
</evidence>
<dbReference type="KEGG" id="csv:101213355"/>
<dbReference type="AlphaFoldDB" id="A0A0A0KRF3"/>
<accession>A0A0A0KRF3</accession>
<evidence type="ECO:0000256" key="1">
    <source>
        <dbReference type="SAM" id="Phobius"/>
    </source>
</evidence>
<dbReference type="OrthoDB" id="1892038at2759"/>
<feature type="transmembrane region" description="Helical" evidence="1">
    <location>
        <begin position="72"/>
        <end position="90"/>
    </location>
</feature>
<reference evidence="2 3" key="3">
    <citation type="journal article" date="2010" name="BMC Genomics">
        <title>Transcriptome sequencing and comparative analysis of cucumber flowers with different sex types.</title>
        <authorList>
            <person name="Guo S."/>
            <person name="Zheng Y."/>
            <person name="Joung J.G."/>
            <person name="Liu S."/>
            <person name="Zhang Z."/>
            <person name="Crasta O.R."/>
            <person name="Sobral B.W."/>
            <person name="Xu Y."/>
            <person name="Huang S."/>
            <person name="Fei Z."/>
        </authorList>
    </citation>
    <scope>NUCLEOTIDE SEQUENCE [LARGE SCALE GENOMIC DNA]</scope>
    <source>
        <strain evidence="3">cv. 9930</strain>
    </source>
</reference>
<protein>
    <submittedName>
        <fullName evidence="2">Uncharacterized protein</fullName>
    </submittedName>
</protein>
<keyword evidence="1" id="KW-1133">Transmembrane helix</keyword>
<reference evidence="2 3" key="2">
    <citation type="journal article" date="2009" name="PLoS ONE">
        <title>An integrated genetic and cytogenetic map of the cucumber genome.</title>
        <authorList>
            <person name="Ren Y."/>
            <person name="Zhang Z."/>
            <person name="Liu J."/>
            <person name="Staub J.E."/>
            <person name="Han Y."/>
            <person name="Cheng Z."/>
            <person name="Li X."/>
            <person name="Lu J."/>
            <person name="Miao H."/>
            <person name="Kang H."/>
            <person name="Xie B."/>
            <person name="Gu X."/>
            <person name="Wang X."/>
            <person name="Du Y."/>
            <person name="Jin W."/>
            <person name="Huang S."/>
        </authorList>
    </citation>
    <scope>NUCLEOTIDE SEQUENCE [LARGE SCALE GENOMIC DNA]</scope>
    <source>
        <strain evidence="3">cv. 9930</strain>
    </source>
</reference>
<keyword evidence="1" id="KW-0812">Transmembrane</keyword>
<name>A0A0A0KRF3_CUCSA</name>
<evidence type="ECO:0000313" key="2">
    <source>
        <dbReference type="EMBL" id="KGN52215.1"/>
    </source>
</evidence>
<dbReference type="Proteomes" id="UP000029981">
    <property type="component" value="Chromosome 5"/>
</dbReference>
<organism evidence="2 3">
    <name type="scientific">Cucumis sativus</name>
    <name type="common">Cucumber</name>
    <dbReference type="NCBI Taxonomy" id="3659"/>
    <lineage>
        <taxon>Eukaryota</taxon>
        <taxon>Viridiplantae</taxon>
        <taxon>Streptophyta</taxon>
        <taxon>Embryophyta</taxon>
        <taxon>Tracheophyta</taxon>
        <taxon>Spermatophyta</taxon>
        <taxon>Magnoliopsida</taxon>
        <taxon>eudicotyledons</taxon>
        <taxon>Gunneridae</taxon>
        <taxon>Pentapetalae</taxon>
        <taxon>rosids</taxon>
        <taxon>fabids</taxon>
        <taxon>Cucurbitales</taxon>
        <taxon>Cucurbitaceae</taxon>
        <taxon>Benincaseae</taxon>
        <taxon>Cucumis</taxon>
    </lineage>
</organism>
<keyword evidence="3" id="KW-1185">Reference proteome</keyword>
<dbReference type="PANTHER" id="PTHR36374">
    <property type="entry name" value="OS01G0969000 PROTEIN"/>
    <property type="match status" value="1"/>
</dbReference>
<dbReference type="EMBL" id="CM002926">
    <property type="protein sequence ID" value="KGN52215.1"/>
    <property type="molecule type" value="Genomic_DNA"/>
</dbReference>